<evidence type="ECO:0000256" key="2">
    <source>
        <dbReference type="SAM" id="SignalP"/>
    </source>
</evidence>
<evidence type="ECO:0008006" key="5">
    <source>
        <dbReference type="Google" id="ProtNLM"/>
    </source>
</evidence>
<evidence type="ECO:0000313" key="3">
    <source>
        <dbReference type="EMBL" id="EWC76578.1"/>
    </source>
</evidence>
<dbReference type="EMBL" id="KE124565">
    <property type="protein sequence ID" value="EWC76578.1"/>
    <property type="molecule type" value="Genomic_DNA"/>
</dbReference>
<evidence type="ECO:0000313" key="4">
    <source>
        <dbReference type="Proteomes" id="UP000030697"/>
    </source>
</evidence>
<proteinExistence type="predicted"/>
<dbReference type="Proteomes" id="UP000030697">
    <property type="component" value="Unassembled WGS sequence"/>
</dbReference>
<keyword evidence="1" id="KW-0812">Transmembrane</keyword>
<feature type="chain" id="PRO_5004896645" description="Pfmc-2TM Maurer's cleft two transmembrane protein" evidence="2">
    <location>
        <begin position="19"/>
        <end position="230"/>
    </location>
</feature>
<accession>W7JNH1</accession>
<keyword evidence="1" id="KW-1133">Transmembrane helix</keyword>
<evidence type="ECO:0000256" key="1">
    <source>
        <dbReference type="SAM" id="Phobius"/>
    </source>
</evidence>
<gene>
    <name evidence="3" type="ORF">C923_02745</name>
</gene>
<feature type="signal peptide" evidence="2">
    <location>
        <begin position="1"/>
        <end position="18"/>
    </location>
</feature>
<keyword evidence="1" id="KW-0472">Membrane</keyword>
<feature type="transmembrane region" description="Helical" evidence="1">
    <location>
        <begin position="158"/>
        <end position="182"/>
    </location>
</feature>
<organism evidence="3 4">
    <name type="scientific">Plasmodium falciparum UGT5.1</name>
    <dbReference type="NCBI Taxonomy" id="1237627"/>
    <lineage>
        <taxon>Eukaryota</taxon>
        <taxon>Sar</taxon>
        <taxon>Alveolata</taxon>
        <taxon>Apicomplexa</taxon>
        <taxon>Aconoidasida</taxon>
        <taxon>Haemosporida</taxon>
        <taxon>Plasmodiidae</taxon>
        <taxon>Plasmodium</taxon>
        <taxon>Plasmodium (Laverania)</taxon>
    </lineage>
</organism>
<sequence>MFHYIYKIYIFTIILCASNLFNDNGVEIGTYKISYHNGGIQFRILAQKNTNKKSNGSTLMNIFLKEKNEKGSKTKKLDPQISSLVSLVDNMNITEEEKAKIKTLTLKYINSDDIKVKNKSINELKNYSKNEECKEHMDNYLMHLCMQNEMKYLKRKNLWNNIWIISLTLFLIILTIVLISLGKFWDPSGIVLTFLSIFMIYMFARFFPDIKVRLKQFKETCTNVFKKKNK</sequence>
<dbReference type="AlphaFoldDB" id="W7JNH1"/>
<feature type="transmembrane region" description="Helical" evidence="1">
    <location>
        <begin position="188"/>
        <end position="208"/>
    </location>
</feature>
<reference evidence="3 4" key="1">
    <citation type="submission" date="2013-02" db="EMBL/GenBank/DDBJ databases">
        <title>The Genome Sequence of Plasmodium falciparum UGT5.1.</title>
        <authorList>
            <consortium name="The Broad Institute Genome Sequencing Platform"/>
            <consortium name="The Broad Institute Genome Sequencing Center for Infectious Disease"/>
            <person name="Neafsey D."/>
            <person name="Cheeseman I."/>
            <person name="Volkman S."/>
            <person name="Adams J."/>
            <person name="Walker B."/>
            <person name="Young S.K."/>
            <person name="Zeng Q."/>
            <person name="Gargeya S."/>
            <person name="Fitzgerald M."/>
            <person name="Haas B."/>
            <person name="Abouelleil A."/>
            <person name="Alvarado L."/>
            <person name="Arachchi H.M."/>
            <person name="Berlin A.M."/>
            <person name="Chapman S.B."/>
            <person name="Dewar J."/>
            <person name="Goldberg J."/>
            <person name="Griggs A."/>
            <person name="Gujja S."/>
            <person name="Hansen M."/>
            <person name="Howarth C."/>
            <person name="Imamovic A."/>
            <person name="Larimer J."/>
            <person name="McCowan C."/>
            <person name="Murphy C."/>
            <person name="Neiman D."/>
            <person name="Pearson M."/>
            <person name="Priest M."/>
            <person name="Roberts A."/>
            <person name="Saif S."/>
            <person name="Shea T."/>
            <person name="Sisk P."/>
            <person name="Sykes S."/>
            <person name="Wortman J."/>
            <person name="Nusbaum C."/>
            <person name="Birren B."/>
        </authorList>
    </citation>
    <scope>NUCLEOTIDE SEQUENCE [LARGE SCALE GENOMIC DNA]</scope>
    <source>
        <strain evidence="3 4">UGT5.1</strain>
    </source>
</reference>
<name>W7JNH1_PLAFA</name>
<keyword evidence="2" id="KW-0732">Signal</keyword>
<protein>
    <recommendedName>
        <fullName evidence="5">Pfmc-2TM Maurer's cleft two transmembrane protein</fullName>
    </recommendedName>
</protein>